<reference evidence="3" key="1">
    <citation type="submission" date="2016-11" db="UniProtKB">
        <authorList>
            <consortium name="WormBaseParasite"/>
        </authorList>
    </citation>
    <scope>IDENTIFICATION</scope>
</reference>
<name>A0A1I8A5E5_9BILA</name>
<feature type="compositionally biased region" description="Polar residues" evidence="1">
    <location>
        <begin position="82"/>
        <end position="115"/>
    </location>
</feature>
<keyword evidence="2" id="KW-1185">Reference proteome</keyword>
<sequence>MHVYSGEDMKPPEKFHANPYAESDSDEDVEALLGEIEDLYPESLQSLFPPPETWTSLDKERELARLIAARREADRHLHTSDRSQTGNEANQRAETSTNCGTSDAMGTSANGQVNDRTFDTERSGQQHSTQEAHAWKQYTPSETYTYEEQSEYGTSASAYQPQN</sequence>
<dbReference type="Proteomes" id="UP000095287">
    <property type="component" value="Unplaced"/>
</dbReference>
<dbReference type="AlphaFoldDB" id="A0A1I8A5E5"/>
<feature type="compositionally biased region" description="Low complexity" evidence="1">
    <location>
        <begin position="138"/>
        <end position="155"/>
    </location>
</feature>
<accession>A0A1I8A5E5</accession>
<organism evidence="2 3">
    <name type="scientific">Steinernema glaseri</name>
    <dbReference type="NCBI Taxonomy" id="37863"/>
    <lineage>
        <taxon>Eukaryota</taxon>
        <taxon>Metazoa</taxon>
        <taxon>Ecdysozoa</taxon>
        <taxon>Nematoda</taxon>
        <taxon>Chromadorea</taxon>
        <taxon>Rhabditida</taxon>
        <taxon>Tylenchina</taxon>
        <taxon>Panagrolaimomorpha</taxon>
        <taxon>Strongyloidoidea</taxon>
        <taxon>Steinernematidae</taxon>
        <taxon>Steinernema</taxon>
    </lineage>
</organism>
<evidence type="ECO:0000256" key="1">
    <source>
        <dbReference type="SAM" id="MobiDB-lite"/>
    </source>
</evidence>
<feature type="region of interest" description="Disordered" evidence="1">
    <location>
        <begin position="1"/>
        <end position="28"/>
    </location>
</feature>
<feature type="region of interest" description="Disordered" evidence="1">
    <location>
        <begin position="71"/>
        <end position="163"/>
    </location>
</feature>
<evidence type="ECO:0000313" key="3">
    <source>
        <dbReference type="WBParaSite" id="L893_g32751.t1"/>
    </source>
</evidence>
<feature type="compositionally biased region" description="Basic and acidic residues" evidence="1">
    <location>
        <begin position="1"/>
        <end position="16"/>
    </location>
</feature>
<proteinExistence type="predicted"/>
<feature type="compositionally biased region" description="Basic and acidic residues" evidence="1">
    <location>
        <begin position="71"/>
        <end position="81"/>
    </location>
</feature>
<dbReference type="WBParaSite" id="L893_g32751.t1">
    <property type="protein sequence ID" value="L893_g32751.t1"/>
    <property type="gene ID" value="L893_g32751"/>
</dbReference>
<evidence type="ECO:0000313" key="2">
    <source>
        <dbReference type="Proteomes" id="UP000095287"/>
    </source>
</evidence>
<protein>
    <submittedName>
        <fullName evidence="3">Similar to</fullName>
    </submittedName>
</protein>